<dbReference type="Proteomes" id="UP000094236">
    <property type="component" value="Unassembled WGS sequence"/>
</dbReference>
<evidence type="ECO:0000256" key="3">
    <source>
        <dbReference type="ARBA" id="ARBA00013650"/>
    </source>
</evidence>
<gene>
    <name evidence="13" type="ORF">PACTADRAFT_45887</name>
</gene>
<dbReference type="Pfam" id="PF10502">
    <property type="entry name" value="Peptidase_S26"/>
    <property type="match status" value="1"/>
</dbReference>
<dbReference type="PRINTS" id="PR00727">
    <property type="entry name" value="LEADERPTASE"/>
</dbReference>
<protein>
    <recommendedName>
        <fullName evidence="3">Mitochondrial inner membrane protease subunit 2</fullName>
    </recommendedName>
</protein>
<dbReference type="GO" id="GO:0004252">
    <property type="term" value="F:serine-type endopeptidase activity"/>
    <property type="evidence" value="ECO:0007669"/>
    <property type="project" value="InterPro"/>
</dbReference>
<comment type="similarity">
    <text evidence="2">Belongs to the peptidase S26 family. IMP2 subfamily.</text>
</comment>
<dbReference type="SUPFAM" id="SSF51306">
    <property type="entry name" value="LexA/Signal peptidase"/>
    <property type="match status" value="1"/>
</dbReference>
<dbReference type="GO" id="GO:0042720">
    <property type="term" value="C:mitochondrial inner membrane peptidase complex"/>
    <property type="evidence" value="ECO:0007669"/>
    <property type="project" value="EnsemblFungi"/>
</dbReference>
<comment type="subcellular location">
    <subcellularLocation>
        <location evidence="1">Mitochondrion inner membrane</location>
        <topology evidence="1">Single-pass membrane protein</topology>
    </subcellularLocation>
</comment>
<keyword evidence="8" id="KW-1133">Transmembrane helix</keyword>
<evidence type="ECO:0000256" key="5">
    <source>
        <dbReference type="ARBA" id="ARBA00022692"/>
    </source>
</evidence>
<evidence type="ECO:0000313" key="13">
    <source>
        <dbReference type="EMBL" id="ODV93670.1"/>
    </source>
</evidence>
<keyword evidence="5" id="KW-0812">Transmembrane</keyword>
<evidence type="ECO:0000313" key="14">
    <source>
        <dbReference type="Proteomes" id="UP000094236"/>
    </source>
</evidence>
<dbReference type="InterPro" id="IPR036286">
    <property type="entry name" value="LexA/Signal_pep-like_sf"/>
</dbReference>
<dbReference type="InterPro" id="IPR019533">
    <property type="entry name" value="Peptidase_S26"/>
</dbReference>
<dbReference type="STRING" id="669874.A0A1E4TPJ1"/>
<keyword evidence="7" id="KW-0378">Hydrolase</keyword>
<dbReference type="GO" id="GO:0006465">
    <property type="term" value="P:signal peptide processing"/>
    <property type="evidence" value="ECO:0007669"/>
    <property type="project" value="InterPro"/>
</dbReference>
<dbReference type="CDD" id="cd06530">
    <property type="entry name" value="S26_SPase_I"/>
    <property type="match status" value="1"/>
</dbReference>
<keyword evidence="4" id="KW-0645">Protease</keyword>
<dbReference type="AlphaFoldDB" id="A0A1E4TPJ1"/>
<evidence type="ECO:0000256" key="8">
    <source>
        <dbReference type="ARBA" id="ARBA00022989"/>
    </source>
</evidence>
<keyword evidence="9" id="KW-0496">Mitochondrion</keyword>
<keyword evidence="10" id="KW-0472">Membrane</keyword>
<dbReference type="GO" id="GO:0006627">
    <property type="term" value="P:protein processing involved in protein targeting to mitochondrion"/>
    <property type="evidence" value="ECO:0007669"/>
    <property type="project" value="EnsemblFungi"/>
</dbReference>
<evidence type="ECO:0000256" key="10">
    <source>
        <dbReference type="ARBA" id="ARBA00023136"/>
    </source>
</evidence>
<evidence type="ECO:0000259" key="12">
    <source>
        <dbReference type="Pfam" id="PF10502"/>
    </source>
</evidence>
<evidence type="ECO:0000256" key="6">
    <source>
        <dbReference type="ARBA" id="ARBA00022792"/>
    </source>
</evidence>
<accession>A0A1E4TPJ1</accession>
<proteinExistence type="inferred from homology"/>
<dbReference type="PANTHER" id="PTHR46041">
    <property type="entry name" value="MITOCHONDRIAL INNER MEMBRANE PROTEASE SUBUNIT 2"/>
    <property type="match status" value="1"/>
</dbReference>
<dbReference type="EMBL" id="KV454017">
    <property type="protein sequence ID" value="ODV93670.1"/>
    <property type="molecule type" value="Genomic_DNA"/>
</dbReference>
<name>A0A1E4TPJ1_PACTA</name>
<keyword evidence="6" id="KW-0999">Mitochondrion inner membrane</keyword>
<reference evidence="14" key="1">
    <citation type="submission" date="2016-05" db="EMBL/GenBank/DDBJ databases">
        <title>Comparative genomics of biotechnologically important yeasts.</title>
        <authorList>
            <consortium name="DOE Joint Genome Institute"/>
            <person name="Riley R."/>
            <person name="Haridas S."/>
            <person name="Wolfe K.H."/>
            <person name="Lopes M.R."/>
            <person name="Hittinger C.T."/>
            <person name="Goker M."/>
            <person name="Salamov A."/>
            <person name="Wisecaver J."/>
            <person name="Long T.M."/>
            <person name="Aerts A.L."/>
            <person name="Barry K."/>
            <person name="Choi C."/>
            <person name="Clum A."/>
            <person name="Coughlan A.Y."/>
            <person name="Deshpande S."/>
            <person name="Douglass A.P."/>
            <person name="Hanson S.J."/>
            <person name="Klenk H.-P."/>
            <person name="Labutti K."/>
            <person name="Lapidus A."/>
            <person name="Lindquist E."/>
            <person name="Lipzen A."/>
            <person name="Meier-Kolthoff J.P."/>
            <person name="Ohm R.A."/>
            <person name="Otillar R.P."/>
            <person name="Pangilinan J."/>
            <person name="Peng Y."/>
            <person name="Rokas A."/>
            <person name="Rosa C.A."/>
            <person name="Scheuner C."/>
            <person name="Sibirny A.A."/>
            <person name="Slot J.C."/>
            <person name="Stielow J.B."/>
            <person name="Sun H."/>
            <person name="Kurtzman C.P."/>
            <person name="Blackwell M."/>
            <person name="Grigoriev I.V."/>
            <person name="Jeffries T.W."/>
        </authorList>
    </citation>
    <scope>NUCLEOTIDE SEQUENCE [LARGE SCALE GENOMIC DNA]</scope>
    <source>
        <strain evidence="14">NRRL Y-2460</strain>
    </source>
</reference>
<dbReference type="Gene3D" id="2.10.109.10">
    <property type="entry name" value="Umud Fragment, subunit A"/>
    <property type="match status" value="1"/>
</dbReference>
<evidence type="ECO:0000256" key="9">
    <source>
        <dbReference type="ARBA" id="ARBA00023128"/>
    </source>
</evidence>
<dbReference type="OrthoDB" id="9996127at2759"/>
<feature type="domain" description="Peptidase S26" evidence="12">
    <location>
        <begin position="18"/>
        <end position="102"/>
    </location>
</feature>
<sequence length="182" mass="20952">MFSEKTVQTLRFTLKTSLIFLTWVPVIYTFNEHVCYISKVEGSSMKPTFNPSSTKSDFVLLWKWNLKPNLNINDVILLRSPINPEKIYAKRIKGLQGDKIQTRYPYPKQSVLIPRNHLWVEGDNIHSIDSNNFGPVSNGLVIGKACYIIFPFSRFGPIPDGGRECRESKLRNFNQDKESQVV</sequence>
<dbReference type="InterPro" id="IPR037730">
    <property type="entry name" value="IMP2"/>
</dbReference>
<evidence type="ECO:0000256" key="2">
    <source>
        <dbReference type="ARBA" id="ARBA00007066"/>
    </source>
</evidence>
<feature type="active site" evidence="11">
    <location>
        <position position="44"/>
    </location>
</feature>
<evidence type="ECO:0000256" key="11">
    <source>
        <dbReference type="PIRSR" id="PIRSR600223-1"/>
    </source>
</evidence>
<evidence type="ECO:0000256" key="4">
    <source>
        <dbReference type="ARBA" id="ARBA00022670"/>
    </source>
</evidence>
<keyword evidence="14" id="KW-1185">Reference proteome</keyword>
<evidence type="ECO:0000256" key="1">
    <source>
        <dbReference type="ARBA" id="ARBA00004434"/>
    </source>
</evidence>
<organism evidence="13 14">
    <name type="scientific">Pachysolen tannophilus NRRL Y-2460</name>
    <dbReference type="NCBI Taxonomy" id="669874"/>
    <lineage>
        <taxon>Eukaryota</taxon>
        <taxon>Fungi</taxon>
        <taxon>Dikarya</taxon>
        <taxon>Ascomycota</taxon>
        <taxon>Saccharomycotina</taxon>
        <taxon>Pichiomycetes</taxon>
        <taxon>Pachysolenaceae</taxon>
        <taxon>Pachysolen</taxon>
    </lineage>
</organism>
<dbReference type="PANTHER" id="PTHR46041:SF2">
    <property type="entry name" value="MITOCHONDRIAL INNER MEMBRANE PROTEASE SUBUNIT 2"/>
    <property type="match status" value="1"/>
</dbReference>
<feature type="active site" evidence="11">
    <location>
        <position position="90"/>
    </location>
</feature>
<dbReference type="InterPro" id="IPR000223">
    <property type="entry name" value="Pept_S26A_signal_pept_1"/>
</dbReference>
<evidence type="ECO:0000256" key="7">
    <source>
        <dbReference type="ARBA" id="ARBA00022801"/>
    </source>
</evidence>